<reference evidence="1 2" key="1">
    <citation type="journal article" date="2015" name="Nature">
        <title>rRNA introns, odd ribosomes, and small enigmatic genomes across a large radiation of phyla.</title>
        <authorList>
            <person name="Brown C.T."/>
            <person name="Hug L.A."/>
            <person name="Thomas B.C."/>
            <person name="Sharon I."/>
            <person name="Castelle C.J."/>
            <person name="Singh A."/>
            <person name="Wilkins M.J."/>
            <person name="Williams K.H."/>
            <person name="Banfield J.F."/>
        </authorList>
    </citation>
    <scope>NUCLEOTIDE SEQUENCE [LARGE SCALE GENOMIC DNA]</scope>
</reference>
<organism evidence="1 2">
    <name type="scientific">Candidatus Uhrbacteria bacterium GW2011_GWF2_39_13</name>
    <dbReference type="NCBI Taxonomy" id="1618995"/>
    <lineage>
        <taxon>Bacteria</taxon>
        <taxon>Candidatus Uhriibacteriota</taxon>
    </lineage>
</organism>
<dbReference type="Proteomes" id="UP000033935">
    <property type="component" value="Unassembled WGS sequence"/>
</dbReference>
<accession>A0A0G0QNF6</accession>
<comment type="caution">
    <text evidence="1">The sequence shown here is derived from an EMBL/GenBank/DDBJ whole genome shotgun (WGS) entry which is preliminary data.</text>
</comment>
<evidence type="ECO:0000313" key="2">
    <source>
        <dbReference type="Proteomes" id="UP000033935"/>
    </source>
</evidence>
<evidence type="ECO:0000313" key="1">
    <source>
        <dbReference type="EMBL" id="KKR03212.1"/>
    </source>
</evidence>
<sequence length="30" mass="2931">MDAGADKAEAGEEADGVLPGERGVLLFAAA</sequence>
<dbReference type="EMBL" id="LBWG01000035">
    <property type="protein sequence ID" value="KKR03212.1"/>
    <property type="molecule type" value="Genomic_DNA"/>
</dbReference>
<proteinExistence type="predicted"/>
<name>A0A0G0QNF6_9BACT</name>
<dbReference type="AlphaFoldDB" id="A0A0G0QNF6"/>
<protein>
    <submittedName>
        <fullName evidence="1">Uncharacterized protein</fullName>
    </submittedName>
</protein>
<gene>
    <name evidence="1" type="ORF">UT30_C0035G0007</name>
</gene>